<accession>A0ABQ9DMM0</accession>
<dbReference type="PANTHER" id="PTHR33395:SF22">
    <property type="entry name" value="REVERSE TRANSCRIPTASE DOMAIN-CONTAINING PROTEIN"/>
    <property type="match status" value="1"/>
</dbReference>
<proteinExistence type="predicted"/>
<gene>
    <name evidence="1" type="ORF">WISP_41053</name>
</gene>
<organism evidence="1 2">
    <name type="scientific">Willisornis vidua</name>
    <name type="common">Xingu scale-backed antbird</name>
    <dbReference type="NCBI Taxonomy" id="1566151"/>
    <lineage>
        <taxon>Eukaryota</taxon>
        <taxon>Metazoa</taxon>
        <taxon>Chordata</taxon>
        <taxon>Craniata</taxon>
        <taxon>Vertebrata</taxon>
        <taxon>Euteleostomi</taxon>
        <taxon>Archelosauria</taxon>
        <taxon>Archosauria</taxon>
        <taxon>Dinosauria</taxon>
        <taxon>Saurischia</taxon>
        <taxon>Theropoda</taxon>
        <taxon>Coelurosauria</taxon>
        <taxon>Aves</taxon>
        <taxon>Neognathae</taxon>
        <taxon>Neoaves</taxon>
        <taxon>Telluraves</taxon>
        <taxon>Australaves</taxon>
        <taxon>Passeriformes</taxon>
        <taxon>Thamnophilidae</taxon>
        <taxon>Willisornis</taxon>
    </lineage>
</organism>
<comment type="caution">
    <text evidence="1">The sequence shown here is derived from an EMBL/GenBank/DDBJ whole genome shotgun (WGS) entry which is preliminary data.</text>
</comment>
<reference evidence="1" key="1">
    <citation type="submission" date="2019-10" db="EMBL/GenBank/DDBJ databases">
        <authorList>
            <person name="Soares A.E.R."/>
            <person name="Aleixo A."/>
            <person name="Schneider P."/>
            <person name="Miyaki C.Y."/>
            <person name="Schneider M.P."/>
            <person name="Mello C."/>
            <person name="Vasconcelos A.T.R."/>
        </authorList>
    </citation>
    <scope>NUCLEOTIDE SEQUENCE</scope>
    <source>
        <tissue evidence="1">Muscle</tissue>
    </source>
</reference>
<sequence length="192" mass="21977">MDLTSEVEIGGHPGHSDHEAFEFKISVDRRKSASKTSTLDTRRADFRLLRELVSKDGDGHLTNRDRDKAEVFNAFFASVFDMDDEPRGSQCSDLEDHDCENDQTQQTEEMVRDLLLQLDPYKSLGPDGIHPRILKELAGVIIKSLSMIFEWSWKSQLTGRGYPNAVTMLCSVYLQFKNEIMMLCLSWLQTKN</sequence>
<protein>
    <submittedName>
        <fullName evidence="1">Uncharacterized protein</fullName>
    </submittedName>
</protein>
<dbReference type="Proteomes" id="UP001145742">
    <property type="component" value="Unassembled WGS sequence"/>
</dbReference>
<name>A0ABQ9DMM0_9PASS</name>
<evidence type="ECO:0000313" key="1">
    <source>
        <dbReference type="EMBL" id="KAJ7421823.1"/>
    </source>
</evidence>
<dbReference type="EMBL" id="WHWB01033118">
    <property type="protein sequence ID" value="KAJ7421823.1"/>
    <property type="molecule type" value="Genomic_DNA"/>
</dbReference>
<keyword evidence="2" id="KW-1185">Reference proteome</keyword>
<dbReference type="PANTHER" id="PTHR33395">
    <property type="entry name" value="TRANSCRIPTASE, PUTATIVE-RELATED-RELATED"/>
    <property type="match status" value="1"/>
</dbReference>
<evidence type="ECO:0000313" key="2">
    <source>
        <dbReference type="Proteomes" id="UP001145742"/>
    </source>
</evidence>